<name>F4LNR7_TREBD</name>
<feature type="transmembrane region" description="Helical" evidence="1">
    <location>
        <begin position="7"/>
        <end position="32"/>
    </location>
</feature>
<dbReference type="GO" id="GO:0003677">
    <property type="term" value="F:DNA binding"/>
    <property type="evidence" value="ECO:0007669"/>
    <property type="project" value="InterPro"/>
</dbReference>
<dbReference type="KEGG" id="tbe:Trebr_1478"/>
<reference evidence="4" key="1">
    <citation type="submission" date="2011-04" db="EMBL/GenBank/DDBJ databases">
        <title>The complete genome of Treponema brennaborense DSM 12168.</title>
        <authorList>
            <person name="Lucas S."/>
            <person name="Han J."/>
            <person name="Lapidus A."/>
            <person name="Bruce D."/>
            <person name="Goodwin L."/>
            <person name="Pitluck S."/>
            <person name="Peters L."/>
            <person name="Kyrpides N."/>
            <person name="Mavromatis K."/>
            <person name="Ivanova N."/>
            <person name="Mikhailova N."/>
            <person name="Pagani I."/>
            <person name="Teshima H."/>
            <person name="Detter J.C."/>
            <person name="Tapia R."/>
            <person name="Han C."/>
            <person name="Land M."/>
            <person name="Hauser L."/>
            <person name="Markowitz V."/>
            <person name="Cheng J.-F."/>
            <person name="Hugenholtz P."/>
            <person name="Woyke T."/>
            <person name="Wu D."/>
            <person name="Gronow S."/>
            <person name="Wellnitz S."/>
            <person name="Brambilla E."/>
            <person name="Klenk H.-P."/>
            <person name="Eisen J.A."/>
        </authorList>
    </citation>
    <scope>NUCLEOTIDE SEQUENCE [LARGE SCALE GENOMIC DNA]</scope>
    <source>
        <strain evidence="4">DSM 12168 / CIP 105900 / DD5/3</strain>
    </source>
</reference>
<dbReference type="InterPro" id="IPR000792">
    <property type="entry name" value="Tscrpt_reg_LuxR_C"/>
</dbReference>
<feature type="transmembrane region" description="Helical" evidence="1">
    <location>
        <begin position="88"/>
        <end position="108"/>
    </location>
</feature>
<organism evidence="3 4">
    <name type="scientific">Treponema brennaborense (strain DSM 12168 / CIP 105900 / DD5/3)</name>
    <dbReference type="NCBI Taxonomy" id="906968"/>
    <lineage>
        <taxon>Bacteria</taxon>
        <taxon>Pseudomonadati</taxon>
        <taxon>Spirochaetota</taxon>
        <taxon>Spirochaetia</taxon>
        <taxon>Spirochaetales</taxon>
        <taxon>Treponemataceae</taxon>
        <taxon>Treponema</taxon>
    </lineage>
</organism>
<feature type="transmembrane region" description="Helical" evidence="1">
    <location>
        <begin position="115"/>
        <end position="133"/>
    </location>
</feature>
<dbReference type="SMART" id="SM00421">
    <property type="entry name" value="HTH_LUXR"/>
    <property type="match status" value="1"/>
</dbReference>
<dbReference type="Gene3D" id="1.10.10.10">
    <property type="entry name" value="Winged helix-like DNA-binding domain superfamily/Winged helix DNA-binding domain"/>
    <property type="match status" value="1"/>
</dbReference>
<accession>F4LNR7</accession>
<feature type="transmembrane region" description="Helical" evidence="1">
    <location>
        <begin position="66"/>
        <end position="82"/>
    </location>
</feature>
<dbReference type="SUPFAM" id="SSF46894">
    <property type="entry name" value="C-terminal effector domain of the bipartite response regulators"/>
    <property type="match status" value="1"/>
</dbReference>
<evidence type="ECO:0000259" key="2">
    <source>
        <dbReference type="SMART" id="SM00421"/>
    </source>
</evidence>
<dbReference type="InterPro" id="IPR036388">
    <property type="entry name" value="WH-like_DNA-bd_sf"/>
</dbReference>
<feature type="domain" description="HTH luxR-type" evidence="2">
    <location>
        <begin position="176"/>
        <end position="233"/>
    </location>
</feature>
<dbReference type="HOGENOM" id="CLU_1155971_0_0_12"/>
<gene>
    <name evidence="3" type="ordered locus">Trebr_1478</name>
</gene>
<sequence length="240" mass="28021">MDLDKKVIWRLIAVACLFIWTIVLLWNIAFFLPQKPKYFIAGSVNLMLCILSMFASVILIFYPQNLYIYAFMCCLWGILSIMDKGRTNGYLMFLLGMTFAYNQGFFTYHKKIKALAILGLLCTSNLALLRFGTRVLAESLLDGLFVIIFFTFMYFLFREKIELYFAGENKKIKLSEKELTEEELDILKCVLNGQQYKNIGMNRNKSESSIKQIMIIIFQKLGIQNKKELLELYTNNKIIF</sequence>
<proteinExistence type="predicted"/>
<protein>
    <submittedName>
        <fullName evidence="3">Regulatory protein LuxR</fullName>
    </submittedName>
</protein>
<dbReference type="InterPro" id="IPR016032">
    <property type="entry name" value="Sig_transdc_resp-reg_C-effctor"/>
</dbReference>
<dbReference type="AlphaFoldDB" id="F4LNR7"/>
<dbReference type="Pfam" id="PF00196">
    <property type="entry name" value="GerE"/>
    <property type="match status" value="1"/>
</dbReference>
<evidence type="ECO:0000313" key="4">
    <source>
        <dbReference type="Proteomes" id="UP000006546"/>
    </source>
</evidence>
<feature type="transmembrane region" description="Helical" evidence="1">
    <location>
        <begin position="139"/>
        <end position="157"/>
    </location>
</feature>
<evidence type="ECO:0000313" key="3">
    <source>
        <dbReference type="EMBL" id="AEE16902.1"/>
    </source>
</evidence>
<dbReference type="GO" id="GO:0006355">
    <property type="term" value="P:regulation of DNA-templated transcription"/>
    <property type="evidence" value="ECO:0007669"/>
    <property type="project" value="InterPro"/>
</dbReference>
<keyword evidence="4" id="KW-1185">Reference proteome</keyword>
<keyword evidence="1" id="KW-0472">Membrane</keyword>
<keyword evidence="1" id="KW-1133">Transmembrane helix</keyword>
<dbReference type="EMBL" id="CP002696">
    <property type="protein sequence ID" value="AEE16902.1"/>
    <property type="molecule type" value="Genomic_DNA"/>
</dbReference>
<dbReference type="Proteomes" id="UP000006546">
    <property type="component" value="Chromosome"/>
</dbReference>
<keyword evidence="1" id="KW-0812">Transmembrane</keyword>
<evidence type="ECO:0000256" key="1">
    <source>
        <dbReference type="SAM" id="Phobius"/>
    </source>
</evidence>
<feature type="transmembrane region" description="Helical" evidence="1">
    <location>
        <begin position="38"/>
        <end position="61"/>
    </location>
</feature>